<evidence type="ECO:0000313" key="10">
    <source>
        <dbReference type="EMBL" id="QXN88445.1"/>
    </source>
</evidence>
<keyword evidence="11" id="KW-1185">Reference proteome</keyword>
<dbReference type="PROSITE" id="PS00455">
    <property type="entry name" value="AMP_BINDING"/>
    <property type="match status" value="1"/>
</dbReference>
<dbReference type="InterPro" id="IPR006162">
    <property type="entry name" value="Ppantetheine_attach_site"/>
</dbReference>
<dbReference type="InterPro" id="IPR010071">
    <property type="entry name" value="AA_adenyl_dom"/>
</dbReference>
<name>A0ABX8RJH6_NOCIO</name>
<dbReference type="InterPro" id="IPR009081">
    <property type="entry name" value="PP-bd_ACP"/>
</dbReference>
<dbReference type="Pfam" id="PF00550">
    <property type="entry name" value="PP-binding"/>
    <property type="match status" value="2"/>
</dbReference>
<dbReference type="InterPro" id="IPR020845">
    <property type="entry name" value="AMP-binding_CS"/>
</dbReference>
<evidence type="ECO:0000256" key="6">
    <source>
        <dbReference type="ARBA" id="ARBA00022553"/>
    </source>
</evidence>
<evidence type="ECO:0000256" key="3">
    <source>
        <dbReference type="ARBA" id="ARBA00007380"/>
    </source>
</evidence>
<dbReference type="PROSITE" id="PS00012">
    <property type="entry name" value="PHOSPHOPANTETHEINE"/>
    <property type="match status" value="1"/>
</dbReference>
<comment type="similarity">
    <text evidence="3">Belongs to the ATP-dependent AMP-binding enzyme family. MbtB subfamily.</text>
</comment>
<keyword evidence="7" id="KW-0436">Ligase</keyword>
<protein>
    <recommendedName>
        <fullName evidence="4">Phenyloxazoline synthase MbtB</fullName>
    </recommendedName>
    <alternativeName>
        <fullName evidence="8">Mycobactin synthetase protein B</fullName>
    </alternativeName>
</protein>
<evidence type="ECO:0000256" key="1">
    <source>
        <dbReference type="ARBA" id="ARBA00001957"/>
    </source>
</evidence>
<dbReference type="EMBL" id="CP078145">
    <property type="protein sequence ID" value="QXN88445.1"/>
    <property type="molecule type" value="Genomic_DNA"/>
</dbReference>
<gene>
    <name evidence="10" type="ORF">KV110_22880</name>
</gene>
<evidence type="ECO:0000256" key="4">
    <source>
        <dbReference type="ARBA" id="ARBA00016743"/>
    </source>
</evidence>
<dbReference type="Proteomes" id="UP000694257">
    <property type="component" value="Chromosome"/>
</dbReference>
<dbReference type="InterPro" id="IPR020806">
    <property type="entry name" value="PKS_PP-bd"/>
</dbReference>
<evidence type="ECO:0000256" key="2">
    <source>
        <dbReference type="ARBA" id="ARBA00005102"/>
    </source>
</evidence>
<dbReference type="NCBIfam" id="TIGR01733">
    <property type="entry name" value="AA-adenyl-dom"/>
    <property type="match status" value="1"/>
</dbReference>
<dbReference type="CDD" id="cd19535">
    <property type="entry name" value="Cyc_NRPS"/>
    <property type="match status" value="1"/>
</dbReference>
<proteinExistence type="inferred from homology"/>
<dbReference type="InterPro" id="IPR001242">
    <property type="entry name" value="Condensation_dom"/>
</dbReference>
<dbReference type="PANTHER" id="PTHR45527:SF10">
    <property type="entry name" value="PYOCHELIN SYNTHASE PCHF"/>
    <property type="match status" value="1"/>
</dbReference>
<evidence type="ECO:0000256" key="7">
    <source>
        <dbReference type="ARBA" id="ARBA00022598"/>
    </source>
</evidence>
<dbReference type="Pfam" id="PF13193">
    <property type="entry name" value="AMP-binding_C"/>
    <property type="match status" value="1"/>
</dbReference>
<sequence>MSERSQTGTVTIETVRRIVARQLREDDSAAQLPAAYSDSADLIALGIDSLRLMHVASALRTHGVEVTFAELIETPTVAAWWQLVRESHTNGTPSTSTPVRDTEPFDLAPMQQAYWIGSAGGSALGDVNAHYYAELDGHGVVADRLEQAMRLLVHRHPMLRAVFLDDGRQRVLPDSPWPGVIVHDLRELNCAAVDHELAVLRARLASLRMDNARGEVFDVRLSLLPDGRTRLHLNIDMLIADATSFQVILDELATLYRDPAASLPPVEYGFAQYLAELGDRRAAERSRAQAYWQQRIAQLPGPPRLPLAVDPERLSRGTSGRSHHWLNATEKDVLAKRAKAAGLTLPVVLATAFAEVIAMWSEESRFLLNLPVFDREPVHPDIGRVVGDFTNIVLLQVDCAVPHTFAEHAAGLQRQLHADLANTAYTGLDVVRDIMRERPGTASIAPVVFTSAVGMGELYGRNVRSCFGQPVWTSSQTPQVWLDQQVTEHDGGLLINWDVVEELFQPGVVDEMFAAYLRLLRWLGQQDVDWDRLIPELLPGAQAEVRARVNATEGPSPAWLLHERFFERAAESPQRPALWFGESVTSYGELAHLARGIAAMLRGKGLATGEPVIVNVARGPGQIAAVLGVLAAGGVFVPVGIDQPVARRERIRAGAQARWVLVDAAGPTWAAPAQTLDIGDAASWPPIDEPARTSQAAPAYVIYTSGSTGEPKGVEVSHLAAANTVDDINSRYGIGADDRMLAVSALDFDLSVYDIFGALSAGAALVLIDEQDRRDAAVLAELVRRHRVTVWNSVPALLDMLLVVGDRLPLGESLRLALVSGDWVGLDLPGRLAAQVPHCRFVALGGATEAAIWSNSFEVGTVAPEWKSIPYGFPLRNQQYRVVDERGRDRPDWVPGELWIGGTGVARGYRNAPDLTAHSFVTHHGERWYRTGDIGHYLPDGTLVFLGRRDQQIKIRGHRIEIGEIEAALEADDQITRAVVSVVGSPHRRLVATVTSADPELDPARVRSNMVDRLPSAMLPDRIVVVDRLPVSGNGKIDRAAIAAGHERDEIELPPPTTAPVTPTEQTICEIWARVLSSALPDRGISFFVAGGDSLTATRLVEALNRHFGVAMTLRKLYSANTVGEQAAIIDAELAGRTTAFEEGTV</sequence>
<dbReference type="InterPro" id="IPR000873">
    <property type="entry name" value="AMP-dep_synth/lig_dom"/>
</dbReference>
<dbReference type="InterPro" id="IPR057737">
    <property type="entry name" value="Condensation_MtbB-like"/>
</dbReference>
<dbReference type="Pfam" id="PF00668">
    <property type="entry name" value="Condensation"/>
    <property type="match status" value="1"/>
</dbReference>
<dbReference type="RefSeq" id="WP_218469328.1">
    <property type="nucleotide sequence ID" value="NZ_BAABJN010000008.1"/>
</dbReference>
<dbReference type="PROSITE" id="PS50075">
    <property type="entry name" value="CARRIER"/>
    <property type="match status" value="2"/>
</dbReference>
<reference evidence="10 11" key="1">
    <citation type="submission" date="2021-07" db="EMBL/GenBank/DDBJ databases">
        <title>Whole Genome Sequence of Nocardia Iowensis.</title>
        <authorList>
            <person name="Lamm A."/>
            <person name="Collins-Fairclough A.M."/>
            <person name="Bunk B."/>
            <person name="Sproer C."/>
        </authorList>
    </citation>
    <scope>NUCLEOTIDE SEQUENCE [LARGE SCALE GENOMIC DNA]</scope>
    <source>
        <strain evidence="10 11">NRRL 5646</strain>
    </source>
</reference>
<comment type="cofactor">
    <cofactor evidence="1">
        <name>pantetheine 4'-phosphate</name>
        <dbReference type="ChEBI" id="CHEBI:47942"/>
    </cofactor>
</comment>
<organism evidence="10 11">
    <name type="scientific">Nocardia iowensis</name>
    <dbReference type="NCBI Taxonomy" id="204891"/>
    <lineage>
        <taxon>Bacteria</taxon>
        <taxon>Bacillati</taxon>
        <taxon>Actinomycetota</taxon>
        <taxon>Actinomycetes</taxon>
        <taxon>Mycobacteriales</taxon>
        <taxon>Nocardiaceae</taxon>
        <taxon>Nocardia</taxon>
    </lineage>
</organism>
<evidence type="ECO:0000259" key="9">
    <source>
        <dbReference type="PROSITE" id="PS50075"/>
    </source>
</evidence>
<dbReference type="SMART" id="SM00823">
    <property type="entry name" value="PKS_PP"/>
    <property type="match status" value="1"/>
</dbReference>
<feature type="domain" description="Carrier" evidence="9">
    <location>
        <begin position="9"/>
        <end position="88"/>
    </location>
</feature>
<keyword evidence="5" id="KW-0596">Phosphopantetheine</keyword>
<dbReference type="CDD" id="cd12114">
    <property type="entry name" value="A_NRPS_TlmIV_like"/>
    <property type="match status" value="1"/>
</dbReference>
<keyword evidence="6" id="KW-0597">Phosphoprotein</keyword>
<feature type="domain" description="Carrier" evidence="9">
    <location>
        <begin position="1059"/>
        <end position="1134"/>
    </location>
</feature>
<dbReference type="Pfam" id="PF00501">
    <property type="entry name" value="AMP-binding"/>
    <property type="match status" value="1"/>
</dbReference>
<accession>A0ABX8RJH6</accession>
<evidence type="ECO:0000256" key="8">
    <source>
        <dbReference type="ARBA" id="ARBA00033440"/>
    </source>
</evidence>
<comment type="pathway">
    <text evidence="2">Siderophore biosynthesis; mycobactin biosynthesis.</text>
</comment>
<dbReference type="InterPro" id="IPR025110">
    <property type="entry name" value="AMP-bd_C"/>
</dbReference>
<evidence type="ECO:0000256" key="5">
    <source>
        <dbReference type="ARBA" id="ARBA00022450"/>
    </source>
</evidence>
<evidence type="ECO:0000313" key="11">
    <source>
        <dbReference type="Proteomes" id="UP000694257"/>
    </source>
</evidence>
<dbReference type="PANTHER" id="PTHR45527">
    <property type="entry name" value="NONRIBOSOMAL PEPTIDE SYNTHETASE"/>
    <property type="match status" value="1"/>
</dbReference>